<evidence type="ECO:0000313" key="1">
    <source>
        <dbReference type="EMBL" id="UQZ86556.1"/>
    </source>
</evidence>
<reference evidence="1" key="1">
    <citation type="submission" date="2018-02" db="EMBL/GenBank/DDBJ databases">
        <authorList>
            <person name="Kim S.-K."/>
            <person name="Jung H.-I."/>
            <person name="Lee S.-W."/>
        </authorList>
    </citation>
    <scope>NUCLEOTIDE SEQUENCE</scope>
    <source>
        <strain evidence="1">SK3146</strain>
    </source>
</reference>
<protein>
    <submittedName>
        <fullName evidence="1">Uncharacterized protein</fullName>
    </submittedName>
</protein>
<organism evidence="1 2">
    <name type="scientific">Paenibacillus konkukensis</name>
    <dbReference type="NCBI Taxonomy" id="2020716"/>
    <lineage>
        <taxon>Bacteria</taxon>
        <taxon>Bacillati</taxon>
        <taxon>Bacillota</taxon>
        <taxon>Bacilli</taxon>
        <taxon>Bacillales</taxon>
        <taxon>Paenibacillaceae</taxon>
        <taxon>Paenibacillus</taxon>
    </lineage>
</organism>
<name>A0ABY4RVW8_9BACL</name>
<reference evidence="1" key="2">
    <citation type="journal article" date="2021" name="J Anim Sci Technol">
        <title>Complete genome sequence of Paenibacillus konkukensis sp. nov. SK3146 as a potential probiotic strain.</title>
        <authorList>
            <person name="Jung H.I."/>
            <person name="Park S."/>
            <person name="Niu K.M."/>
            <person name="Lee S.W."/>
            <person name="Kothari D."/>
            <person name="Yi K.J."/>
            <person name="Kim S.K."/>
        </authorList>
    </citation>
    <scope>NUCLEOTIDE SEQUENCE</scope>
    <source>
        <strain evidence="1">SK3146</strain>
    </source>
</reference>
<keyword evidence="2" id="KW-1185">Reference proteome</keyword>
<sequence length="102" mass="10922">MSNGNNIPTKEIGELLEIISGKAPKLVTDLLSALYSEEAGARMGKAVGTFYKELMEAGIPADEALKMSKDYMNTVKSIAAELIPKNIVNHNNVTGGPTPPQY</sequence>
<dbReference type="Proteomes" id="UP001057134">
    <property type="component" value="Chromosome"/>
</dbReference>
<evidence type="ECO:0000313" key="2">
    <source>
        <dbReference type="Proteomes" id="UP001057134"/>
    </source>
</evidence>
<proteinExistence type="predicted"/>
<dbReference type="RefSeq" id="WP_249862082.1">
    <property type="nucleotide sequence ID" value="NZ_CP027059.1"/>
</dbReference>
<dbReference type="EMBL" id="CP027059">
    <property type="protein sequence ID" value="UQZ86556.1"/>
    <property type="molecule type" value="Genomic_DNA"/>
</dbReference>
<accession>A0ABY4RVW8</accession>
<gene>
    <name evidence="1" type="ORF">SK3146_05849</name>
</gene>